<dbReference type="AlphaFoldDB" id="A0A7K6XGN9"/>
<sequence length="224" mass="25044">NARDPSKIIIPVQEYFEWCFANSTPLQSALQNYTGQITYHLLSHRLLRLSETTVLSLKPLNHRTPLKGLTLFTDGSGKTGKAIVTWNDDNGWQTLEGHHSGSPQLLKLCAVAMAFQHFPHVPLIIVTDSAYVADITQRLDQALLKEIDNAALFELLKTLWHVIQARTCSYYILHIQSHTNLPSFIAEGNAQADKLASPVCTAPQPDMLPQASHDFFYQGVRALK</sequence>
<accession>A0A7K6XGN9</accession>
<name>A0A7K6XGN9_9PASE</name>
<dbReference type="InterPro" id="IPR036397">
    <property type="entry name" value="RNaseH_sf"/>
</dbReference>
<evidence type="ECO:0000313" key="9">
    <source>
        <dbReference type="Proteomes" id="UP000587587"/>
    </source>
</evidence>
<comment type="caution">
    <text evidence="8">The sequence shown here is derived from an EMBL/GenBank/DDBJ whole genome shotgun (WGS) entry which is preliminary data.</text>
</comment>
<dbReference type="PANTHER" id="PTHR41694">
    <property type="entry name" value="ENDOGENOUS RETROVIRUS GROUP K MEMBER POL PROTEIN"/>
    <property type="match status" value="1"/>
</dbReference>
<keyword evidence="1" id="KW-0808">Transferase</keyword>
<keyword evidence="2" id="KW-0548">Nucleotidyltransferase</keyword>
<gene>
    <name evidence="8" type="primary">Ervk19_0</name>
    <name evidence="8" type="ORF">PROCAF_R15799</name>
</gene>
<dbReference type="GO" id="GO:0004523">
    <property type="term" value="F:RNA-DNA hybrid ribonuclease activity"/>
    <property type="evidence" value="ECO:0007669"/>
    <property type="project" value="InterPro"/>
</dbReference>
<evidence type="ECO:0000256" key="4">
    <source>
        <dbReference type="ARBA" id="ARBA00022759"/>
    </source>
</evidence>
<dbReference type="Proteomes" id="UP000587587">
    <property type="component" value="Unassembled WGS sequence"/>
</dbReference>
<evidence type="ECO:0000256" key="2">
    <source>
        <dbReference type="ARBA" id="ARBA00022695"/>
    </source>
</evidence>
<evidence type="ECO:0000259" key="7">
    <source>
        <dbReference type="PROSITE" id="PS50879"/>
    </source>
</evidence>
<feature type="domain" description="RNase H type-1" evidence="7">
    <location>
        <begin position="65"/>
        <end position="201"/>
    </location>
</feature>
<evidence type="ECO:0000313" key="8">
    <source>
        <dbReference type="EMBL" id="NWX58464.1"/>
    </source>
</evidence>
<dbReference type="InterPro" id="IPR002156">
    <property type="entry name" value="RNaseH_domain"/>
</dbReference>
<dbReference type="SUPFAM" id="SSF53098">
    <property type="entry name" value="Ribonuclease H-like"/>
    <property type="match status" value="1"/>
</dbReference>
<dbReference type="EMBL" id="VZSE01006149">
    <property type="protein sequence ID" value="NWX58464.1"/>
    <property type="molecule type" value="Genomic_DNA"/>
</dbReference>
<evidence type="ECO:0000256" key="1">
    <source>
        <dbReference type="ARBA" id="ARBA00022679"/>
    </source>
</evidence>
<evidence type="ECO:0000256" key="5">
    <source>
        <dbReference type="ARBA" id="ARBA00022801"/>
    </source>
</evidence>
<dbReference type="GO" id="GO:0035613">
    <property type="term" value="F:RNA stem-loop binding"/>
    <property type="evidence" value="ECO:0007669"/>
    <property type="project" value="TreeGrafter"/>
</dbReference>
<keyword evidence="4" id="KW-0255">Endonuclease</keyword>
<keyword evidence="5" id="KW-0378">Hydrolase</keyword>
<proteinExistence type="predicted"/>
<keyword evidence="3" id="KW-0540">Nuclease</keyword>
<dbReference type="PANTHER" id="PTHR41694:SF3">
    <property type="entry name" value="RNA-DIRECTED DNA POLYMERASE-RELATED"/>
    <property type="match status" value="1"/>
</dbReference>
<dbReference type="Pfam" id="PF00075">
    <property type="entry name" value="RNase_H"/>
    <property type="match status" value="1"/>
</dbReference>
<keyword evidence="6" id="KW-0695">RNA-directed DNA polymerase</keyword>
<feature type="non-terminal residue" evidence="8">
    <location>
        <position position="224"/>
    </location>
</feature>
<dbReference type="Gene3D" id="3.30.420.10">
    <property type="entry name" value="Ribonuclease H-like superfamily/Ribonuclease H"/>
    <property type="match status" value="1"/>
</dbReference>
<protein>
    <submittedName>
        <fullName evidence="8">POK19 protein</fullName>
    </submittedName>
</protein>
<dbReference type="InterPro" id="IPR012337">
    <property type="entry name" value="RNaseH-like_sf"/>
</dbReference>
<keyword evidence="9" id="KW-1185">Reference proteome</keyword>
<dbReference type="PROSITE" id="PS50879">
    <property type="entry name" value="RNASE_H_1"/>
    <property type="match status" value="1"/>
</dbReference>
<evidence type="ECO:0000256" key="3">
    <source>
        <dbReference type="ARBA" id="ARBA00022722"/>
    </source>
</evidence>
<organism evidence="8 9">
    <name type="scientific">Promerops cafer</name>
    <name type="common">Cape sugarbird</name>
    <dbReference type="NCBI Taxonomy" id="254652"/>
    <lineage>
        <taxon>Eukaryota</taxon>
        <taxon>Metazoa</taxon>
        <taxon>Chordata</taxon>
        <taxon>Craniata</taxon>
        <taxon>Vertebrata</taxon>
        <taxon>Euteleostomi</taxon>
        <taxon>Archelosauria</taxon>
        <taxon>Archosauria</taxon>
        <taxon>Dinosauria</taxon>
        <taxon>Saurischia</taxon>
        <taxon>Theropoda</taxon>
        <taxon>Coelurosauria</taxon>
        <taxon>Aves</taxon>
        <taxon>Neognathae</taxon>
        <taxon>Neoaves</taxon>
        <taxon>Telluraves</taxon>
        <taxon>Australaves</taxon>
        <taxon>Passeriformes</taxon>
        <taxon>Passeroidea</taxon>
        <taxon>Nectariniidae</taxon>
        <taxon>Promerops</taxon>
    </lineage>
</organism>
<evidence type="ECO:0000256" key="6">
    <source>
        <dbReference type="ARBA" id="ARBA00022918"/>
    </source>
</evidence>
<dbReference type="GO" id="GO:0003964">
    <property type="term" value="F:RNA-directed DNA polymerase activity"/>
    <property type="evidence" value="ECO:0007669"/>
    <property type="project" value="UniProtKB-KW"/>
</dbReference>
<reference evidence="8 9" key="1">
    <citation type="submission" date="2019-09" db="EMBL/GenBank/DDBJ databases">
        <title>Bird 10,000 Genomes (B10K) Project - Family phase.</title>
        <authorList>
            <person name="Zhang G."/>
        </authorList>
    </citation>
    <scope>NUCLEOTIDE SEQUENCE [LARGE SCALE GENOMIC DNA]</scope>
    <source>
        <strain evidence="8">B10K-UC-030-53</strain>
    </source>
</reference>
<feature type="non-terminal residue" evidence="8">
    <location>
        <position position="1"/>
    </location>
</feature>